<organism evidence="11 12">
    <name type="scientific">Clostridium frigidicarnis</name>
    <dbReference type="NCBI Taxonomy" id="84698"/>
    <lineage>
        <taxon>Bacteria</taxon>
        <taxon>Bacillati</taxon>
        <taxon>Bacillota</taxon>
        <taxon>Clostridia</taxon>
        <taxon>Eubacteriales</taxon>
        <taxon>Clostridiaceae</taxon>
        <taxon>Clostridium</taxon>
    </lineage>
</organism>
<dbReference type="InterPro" id="IPR019758">
    <property type="entry name" value="Pept_S26A_signal_pept_1_CS"/>
</dbReference>
<dbReference type="Pfam" id="PF10502">
    <property type="entry name" value="Peptidase_S26"/>
    <property type="match status" value="1"/>
</dbReference>
<keyword evidence="8" id="KW-0472">Membrane</keyword>
<sequence>MNNEIKGEDTSTSLSFFKDWVIPIAVALLIAVIIHKFLIFKVYIPSESMYPTLTKGDHLFVKKVYNYDKIKRQDIIVFNFKEDGKDELLIKRVIGLPGDTVKIDNQGKVFVNGEELNEPYIKNQSNLSGEFKVPEGRYFFLGDNRSNSKDSRFWKDPFIEKNEIKGKAFVRVYPFNRIGLF</sequence>
<feature type="active site" evidence="7">
    <location>
        <position position="91"/>
    </location>
</feature>
<dbReference type="NCBIfam" id="TIGR02227">
    <property type="entry name" value="sigpep_I_bact"/>
    <property type="match status" value="1"/>
</dbReference>
<comment type="catalytic activity">
    <reaction evidence="1 8">
        <text>Cleavage of hydrophobic, N-terminal signal or leader sequences from secreted and periplasmic proteins.</text>
        <dbReference type="EC" id="3.4.21.89"/>
    </reaction>
</comment>
<comment type="subcellular location">
    <subcellularLocation>
        <location evidence="2">Cell membrane</location>
        <topology evidence="2">Single-pass type II membrane protein</topology>
    </subcellularLocation>
    <subcellularLocation>
        <location evidence="9">Membrane</location>
        <topology evidence="9">Single-pass type II membrane protein</topology>
    </subcellularLocation>
</comment>
<dbReference type="PRINTS" id="PR00727">
    <property type="entry name" value="LEADERPTASE"/>
</dbReference>
<dbReference type="PANTHER" id="PTHR43390:SF1">
    <property type="entry name" value="CHLOROPLAST PROCESSING PEPTIDASE"/>
    <property type="match status" value="1"/>
</dbReference>
<dbReference type="SUPFAM" id="SSF51306">
    <property type="entry name" value="LexA/Signal peptidase"/>
    <property type="match status" value="1"/>
</dbReference>
<dbReference type="GO" id="GO:0005886">
    <property type="term" value="C:plasma membrane"/>
    <property type="evidence" value="ECO:0007669"/>
    <property type="project" value="UniProtKB-SubCell"/>
</dbReference>
<keyword evidence="8" id="KW-0812">Transmembrane</keyword>
<feature type="domain" description="Peptidase S26" evidence="10">
    <location>
        <begin position="18"/>
        <end position="173"/>
    </location>
</feature>
<dbReference type="PROSITE" id="PS00760">
    <property type="entry name" value="SPASE_I_2"/>
    <property type="match status" value="1"/>
</dbReference>
<keyword evidence="6 8" id="KW-0378">Hydrolase</keyword>
<dbReference type="AlphaFoldDB" id="A0A1I0ZWH0"/>
<evidence type="ECO:0000313" key="12">
    <source>
        <dbReference type="Proteomes" id="UP000198619"/>
    </source>
</evidence>
<name>A0A1I0ZWH0_9CLOT</name>
<accession>A0A1I0ZWH0</accession>
<dbReference type="InterPro" id="IPR000223">
    <property type="entry name" value="Pept_S26A_signal_pept_1"/>
</dbReference>
<dbReference type="EMBL" id="FOKI01000026">
    <property type="protein sequence ID" value="SFB29897.1"/>
    <property type="molecule type" value="Genomic_DNA"/>
</dbReference>
<dbReference type="GO" id="GO:0009003">
    <property type="term" value="F:signal peptidase activity"/>
    <property type="evidence" value="ECO:0007669"/>
    <property type="project" value="UniProtKB-EC"/>
</dbReference>
<dbReference type="PANTHER" id="PTHR43390">
    <property type="entry name" value="SIGNAL PEPTIDASE I"/>
    <property type="match status" value="1"/>
</dbReference>
<dbReference type="InterPro" id="IPR019756">
    <property type="entry name" value="Pept_S26A_signal_pept_1_Ser-AS"/>
</dbReference>
<evidence type="ECO:0000256" key="4">
    <source>
        <dbReference type="ARBA" id="ARBA00013208"/>
    </source>
</evidence>
<evidence type="ECO:0000256" key="3">
    <source>
        <dbReference type="ARBA" id="ARBA00009370"/>
    </source>
</evidence>
<evidence type="ECO:0000256" key="8">
    <source>
        <dbReference type="RuleBase" id="RU003993"/>
    </source>
</evidence>
<feature type="active site" evidence="7">
    <location>
        <position position="48"/>
    </location>
</feature>
<dbReference type="RefSeq" id="WP_090042345.1">
    <property type="nucleotide sequence ID" value="NZ_FOKI01000026.1"/>
</dbReference>
<dbReference type="GO" id="GO:0004252">
    <property type="term" value="F:serine-type endopeptidase activity"/>
    <property type="evidence" value="ECO:0007669"/>
    <property type="project" value="InterPro"/>
</dbReference>
<evidence type="ECO:0000259" key="10">
    <source>
        <dbReference type="Pfam" id="PF10502"/>
    </source>
</evidence>
<feature type="transmembrane region" description="Helical" evidence="8">
    <location>
        <begin position="20"/>
        <end position="39"/>
    </location>
</feature>
<dbReference type="PROSITE" id="PS00761">
    <property type="entry name" value="SPASE_I_3"/>
    <property type="match status" value="1"/>
</dbReference>
<dbReference type="PROSITE" id="PS00501">
    <property type="entry name" value="SPASE_I_1"/>
    <property type="match status" value="1"/>
</dbReference>
<dbReference type="InterPro" id="IPR036286">
    <property type="entry name" value="LexA/Signal_pep-like_sf"/>
</dbReference>
<evidence type="ECO:0000256" key="1">
    <source>
        <dbReference type="ARBA" id="ARBA00000677"/>
    </source>
</evidence>
<evidence type="ECO:0000313" key="11">
    <source>
        <dbReference type="EMBL" id="SFB29897.1"/>
    </source>
</evidence>
<evidence type="ECO:0000256" key="2">
    <source>
        <dbReference type="ARBA" id="ARBA00004401"/>
    </source>
</evidence>
<comment type="similarity">
    <text evidence="3 9">Belongs to the peptidase S26 family.</text>
</comment>
<evidence type="ECO:0000256" key="7">
    <source>
        <dbReference type="PIRSR" id="PIRSR600223-1"/>
    </source>
</evidence>
<keyword evidence="12" id="KW-1185">Reference proteome</keyword>
<dbReference type="OrthoDB" id="9802919at2"/>
<evidence type="ECO:0000256" key="6">
    <source>
        <dbReference type="ARBA" id="ARBA00022801"/>
    </source>
</evidence>
<dbReference type="CDD" id="cd06530">
    <property type="entry name" value="S26_SPase_I"/>
    <property type="match status" value="1"/>
</dbReference>
<keyword evidence="5 8" id="KW-0645">Protease</keyword>
<protein>
    <recommendedName>
        <fullName evidence="4 8">Signal peptidase I</fullName>
        <ecNumber evidence="4 8">3.4.21.89</ecNumber>
    </recommendedName>
</protein>
<gene>
    <name evidence="11" type="ORF">SAMN04488528_102637</name>
</gene>
<dbReference type="GO" id="GO:0006465">
    <property type="term" value="P:signal peptide processing"/>
    <property type="evidence" value="ECO:0007669"/>
    <property type="project" value="InterPro"/>
</dbReference>
<evidence type="ECO:0000256" key="5">
    <source>
        <dbReference type="ARBA" id="ARBA00022670"/>
    </source>
</evidence>
<dbReference type="Gene3D" id="2.10.109.10">
    <property type="entry name" value="Umud Fragment, subunit A"/>
    <property type="match status" value="1"/>
</dbReference>
<reference evidence="11 12" key="1">
    <citation type="submission" date="2016-10" db="EMBL/GenBank/DDBJ databases">
        <authorList>
            <person name="de Groot N.N."/>
        </authorList>
    </citation>
    <scope>NUCLEOTIDE SEQUENCE [LARGE SCALE GENOMIC DNA]</scope>
    <source>
        <strain evidence="11 12">DSM 12271</strain>
    </source>
</reference>
<dbReference type="STRING" id="84698.SAMN04488528_102637"/>
<dbReference type="Proteomes" id="UP000198619">
    <property type="component" value="Unassembled WGS sequence"/>
</dbReference>
<dbReference type="InterPro" id="IPR019533">
    <property type="entry name" value="Peptidase_S26"/>
</dbReference>
<evidence type="ECO:0000256" key="9">
    <source>
        <dbReference type="RuleBase" id="RU362042"/>
    </source>
</evidence>
<proteinExistence type="inferred from homology"/>
<dbReference type="InterPro" id="IPR019757">
    <property type="entry name" value="Pept_S26A_signal_pept_1_Lys-AS"/>
</dbReference>
<keyword evidence="8" id="KW-1133">Transmembrane helix</keyword>
<dbReference type="EC" id="3.4.21.89" evidence="4 8"/>